<dbReference type="EMBL" id="JBBPBN010000031">
    <property type="protein sequence ID" value="KAK9004390.1"/>
    <property type="molecule type" value="Genomic_DNA"/>
</dbReference>
<sequence length="137" mass="15488">MPGRPKKKRTKDKDEPVKSKYGKFSREGVKMACSVCKGFDHRKINCPNKVLNPLDRRTSVQNSQSVATTHIQIYQPVATNTKDSSLVENNGPITRSKKRTFKAIQANLLDLLHPTKGANKLELEFTQTSKLESKFIM</sequence>
<evidence type="ECO:0000313" key="2">
    <source>
        <dbReference type="EMBL" id="KAK9004390.1"/>
    </source>
</evidence>
<comment type="caution">
    <text evidence="2">The sequence shown here is derived from an EMBL/GenBank/DDBJ whole genome shotgun (WGS) entry which is preliminary data.</text>
</comment>
<gene>
    <name evidence="2" type="ORF">V6N11_002192</name>
</gene>
<organism evidence="2 3">
    <name type="scientific">Hibiscus sabdariffa</name>
    <name type="common">roselle</name>
    <dbReference type="NCBI Taxonomy" id="183260"/>
    <lineage>
        <taxon>Eukaryota</taxon>
        <taxon>Viridiplantae</taxon>
        <taxon>Streptophyta</taxon>
        <taxon>Embryophyta</taxon>
        <taxon>Tracheophyta</taxon>
        <taxon>Spermatophyta</taxon>
        <taxon>Magnoliopsida</taxon>
        <taxon>eudicotyledons</taxon>
        <taxon>Gunneridae</taxon>
        <taxon>Pentapetalae</taxon>
        <taxon>rosids</taxon>
        <taxon>malvids</taxon>
        <taxon>Malvales</taxon>
        <taxon>Malvaceae</taxon>
        <taxon>Malvoideae</taxon>
        <taxon>Hibiscus</taxon>
    </lineage>
</organism>
<feature type="region of interest" description="Disordered" evidence="1">
    <location>
        <begin position="1"/>
        <end position="21"/>
    </location>
</feature>
<keyword evidence="3" id="KW-1185">Reference proteome</keyword>
<feature type="compositionally biased region" description="Basic and acidic residues" evidence="1">
    <location>
        <begin position="11"/>
        <end position="21"/>
    </location>
</feature>
<protein>
    <submittedName>
        <fullName evidence="2">Uncharacterized protein</fullName>
    </submittedName>
</protein>
<feature type="compositionally biased region" description="Basic residues" evidence="1">
    <location>
        <begin position="1"/>
        <end position="10"/>
    </location>
</feature>
<evidence type="ECO:0000313" key="3">
    <source>
        <dbReference type="Proteomes" id="UP001396334"/>
    </source>
</evidence>
<proteinExistence type="predicted"/>
<evidence type="ECO:0000256" key="1">
    <source>
        <dbReference type="SAM" id="MobiDB-lite"/>
    </source>
</evidence>
<dbReference type="Proteomes" id="UP001396334">
    <property type="component" value="Unassembled WGS sequence"/>
</dbReference>
<name>A0ABR2QUP9_9ROSI</name>
<reference evidence="2 3" key="1">
    <citation type="journal article" date="2024" name="G3 (Bethesda)">
        <title>Genome assembly of Hibiscus sabdariffa L. provides insights into metabolisms of medicinal natural products.</title>
        <authorList>
            <person name="Kim T."/>
        </authorList>
    </citation>
    <scope>NUCLEOTIDE SEQUENCE [LARGE SCALE GENOMIC DNA]</scope>
    <source>
        <strain evidence="2">TK-2024</strain>
        <tissue evidence="2">Old leaves</tissue>
    </source>
</reference>
<accession>A0ABR2QUP9</accession>